<feature type="region of interest" description="Disordered" evidence="1">
    <location>
        <begin position="1"/>
        <end position="24"/>
    </location>
</feature>
<name>A0AA88XY75_PINIB</name>
<dbReference type="AlphaFoldDB" id="A0AA88XY75"/>
<organism evidence="2 3">
    <name type="scientific">Pinctada imbricata</name>
    <name type="common">Atlantic pearl-oyster</name>
    <name type="synonym">Pinctada martensii</name>
    <dbReference type="NCBI Taxonomy" id="66713"/>
    <lineage>
        <taxon>Eukaryota</taxon>
        <taxon>Metazoa</taxon>
        <taxon>Spiralia</taxon>
        <taxon>Lophotrochozoa</taxon>
        <taxon>Mollusca</taxon>
        <taxon>Bivalvia</taxon>
        <taxon>Autobranchia</taxon>
        <taxon>Pteriomorphia</taxon>
        <taxon>Pterioida</taxon>
        <taxon>Pterioidea</taxon>
        <taxon>Pteriidae</taxon>
        <taxon>Pinctada</taxon>
    </lineage>
</organism>
<evidence type="ECO:0000256" key="1">
    <source>
        <dbReference type="SAM" id="MobiDB-lite"/>
    </source>
</evidence>
<proteinExistence type="predicted"/>
<comment type="caution">
    <text evidence="2">The sequence shown here is derived from an EMBL/GenBank/DDBJ whole genome shotgun (WGS) entry which is preliminary data.</text>
</comment>
<accession>A0AA88XY75</accession>
<dbReference type="EMBL" id="VSWD01000009">
    <property type="protein sequence ID" value="KAK3092556.1"/>
    <property type="molecule type" value="Genomic_DNA"/>
</dbReference>
<evidence type="ECO:0000313" key="2">
    <source>
        <dbReference type="EMBL" id="KAK3092556.1"/>
    </source>
</evidence>
<evidence type="ECO:0000313" key="3">
    <source>
        <dbReference type="Proteomes" id="UP001186944"/>
    </source>
</evidence>
<gene>
    <name evidence="2" type="ORF">FSP39_004407</name>
</gene>
<dbReference type="Proteomes" id="UP001186944">
    <property type="component" value="Unassembled WGS sequence"/>
</dbReference>
<keyword evidence="3" id="KW-1185">Reference proteome</keyword>
<feature type="region of interest" description="Disordered" evidence="1">
    <location>
        <begin position="168"/>
        <end position="197"/>
    </location>
</feature>
<reference evidence="2" key="1">
    <citation type="submission" date="2019-08" db="EMBL/GenBank/DDBJ databases">
        <title>The improved chromosome-level genome for the pearl oyster Pinctada fucata martensii using PacBio sequencing and Hi-C.</title>
        <authorList>
            <person name="Zheng Z."/>
        </authorList>
    </citation>
    <scope>NUCLEOTIDE SEQUENCE</scope>
    <source>
        <strain evidence="2">ZZ-2019</strain>
        <tissue evidence="2">Adductor muscle</tissue>
    </source>
</reference>
<sequence length="212" mass="24029">MRTHGQKSQKVERSQSLKNYAHRRHDAQTEEFIRFIRDFQIERQPTHLRLQKQMAPLPEIGRANINPTLRDSGFLDKASDNSDNDDVPLDNEVLLDNSTSSKRKNRHVDEVLTLARSQTRDRILLSRSLPNGLDGNLNSLKGTNKRSNDRKKLLNKNSCVQKSTAIATSLPPIQYEDLPDRPTAPSPSKTPPVLAKDASFIEEEPIDFIDPA</sequence>
<protein>
    <submittedName>
        <fullName evidence="2">Uncharacterized protein</fullName>
    </submittedName>
</protein>